<accession>A0A553PEZ6</accession>
<gene>
    <name evidence="1" type="ORF">TCAL_12233</name>
</gene>
<organism evidence="1 2">
    <name type="scientific">Tigriopus californicus</name>
    <name type="common">Marine copepod</name>
    <dbReference type="NCBI Taxonomy" id="6832"/>
    <lineage>
        <taxon>Eukaryota</taxon>
        <taxon>Metazoa</taxon>
        <taxon>Ecdysozoa</taxon>
        <taxon>Arthropoda</taxon>
        <taxon>Crustacea</taxon>
        <taxon>Multicrustacea</taxon>
        <taxon>Hexanauplia</taxon>
        <taxon>Copepoda</taxon>
        <taxon>Harpacticoida</taxon>
        <taxon>Harpacticidae</taxon>
        <taxon>Tigriopus</taxon>
    </lineage>
</organism>
<feature type="non-terminal residue" evidence="1">
    <location>
        <position position="1"/>
    </location>
</feature>
<dbReference type="AlphaFoldDB" id="A0A553PEZ6"/>
<dbReference type="EMBL" id="VCGU01000004">
    <property type="protein sequence ID" value="TRY76257.1"/>
    <property type="molecule type" value="Genomic_DNA"/>
</dbReference>
<dbReference type="PANTHER" id="PTHR36696:SF1">
    <property type="entry name" value="EF-HAND DOMAIN-CONTAINING PROTEIN"/>
    <property type="match status" value="1"/>
</dbReference>
<dbReference type="STRING" id="6832.A0A553PEZ6"/>
<proteinExistence type="predicted"/>
<evidence type="ECO:0000313" key="2">
    <source>
        <dbReference type="Proteomes" id="UP000318571"/>
    </source>
</evidence>
<reference evidence="1 2" key="1">
    <citation type="journal article" date="2018" name="Nat. Ecol. Evol.">
        <title>Genomic signatures of mitonuclear coevolution across populations of Tigriopus californicus.</title>
        <authorList>
            <person name="Barreto F.S."/>
            <person name="Watson E.T."/>
            <person name="Lima T.G."/>
            <person name="Willett C.S."/>
            <person name="Edmands S."/>
            <person name="Li W."/>
            <person name="Burton R.S."/>
        </authorList>
    </citation>
    <scope>NUCLEOTIDE SEQUENCE [LARGE SCALE GENOMIC DNA]</scope>
    <source>
        <strain evidence="1 2">San Diego</strain>
    </source>
</reference>
<name>A0A553PEZ6_TIGCA</name>
<dbReference type="Proteomes" id="UP000318571">
    <property type="component" value="Chromosome 5"/>
</dbReference>
<keyword evidence="2" id="KW-1185">Reference proteome</keyword>
<evidence type="ECO:0000313" key="1">
    <source>
        <dbReference type="EMBL" id="TRY76257.1"/>
    </source>
</evidence>
<dbReference type="OMA" id="DENRYFW"/>
<protein>
    <submittedName>
        <fullName evidence="1">Uncharacterized protein</fullName>
    </submittedName>
</protein>
<comment type="caution">
    <text evidence="1">The sequence shown here is derived from an EMBL/GenBank/DDBJ whole genome shotgun (WGS) entry which is preliminary data.</text>
</comment>
<sequence>PLHPLRATALRDIRRKFSNDLDIDNPIERQALLALEAQMESDSVESKFDAWNLEESEDALTKKLALKLGRDVSKAREEIGNLALELGLDKEDKHDEDENRYFWLSLPRVFSFRSSRFELPVSISQLADMSPVEYLSRHVAITPARRHLYNQVFVRHRSLKDGLLTDETTIKALDEVMGGKLTPTQQGRIWESLGIVLKPHIVTAFEYKEFAGIAAFVERMLGPEFSSMSDSSKSEIEIADFDRLLSKLEPLRMRSASLKALLITIRNSGMPTSPPLDVKFLRSRAGTNKNPEMVHPTRTL</sequence>
<dbReference type="PANTHER" id="PTHR36696">
    <property type="entry name" value="AGAP012002-PA"/>
    <property type="match status" value="1"/>
</dbReference>